<sequence length="218" mass="25855">MDSLKEGTSLSWRWRGKWSKVRLDHTDSSLRLLAKNNLWVSIWIEGSIWRFMHRNNGLDDIEEDVDLLKLNLSIWIRNKVKKFYMKDPIDSFLGRKLKFETESFRSLQAVPKEEDKELHNRVIDMDDASVLSEYKRGVTIPREGRKLLFCKILSLRNSFRILLISILIICAAIDQVRFKNCLFFYSITITRIDSGTCQSFSYFFLHQTLYVDFLELRS</sequence>
<dbReference type="AlphaFoldDB" id="A0A8T2T423"/>
<evidence type="ECO:0000313" key="2">
    <source>
        <dbReference type="Proteomes" id="UP000825935"/>
    </source>
</evidence>
<protein>
    <submittedName>
        <fullName evidence="1">Uncharacterized protein</fullName>
    </submittedName>
</protein>
<reference evidence="1" key="1">
    <citation type="submission" date="2021-08" db="EMBL/GenBank/DDBJ databases">
        <title>WGS assembly of Ceratopteris richardii.</title>
        <authorList>
            <person name="Marchant D.B."/>
            <person name="Chen G."/>
            <person name="Jenkins J."/>
            <person name="Shu S."/>
            <person name="Leebens-Mack J."/>
            <person name="Grimwood J."/>
            <person name="Schmutz J."/>
            <person name="Soltis P."/>
            <person name="Soltis D."/>
            <person name="Chen Z.-H."/>
        </authorList>
    </citation>
    <scope>NUCLEOTIDE SEQUENCE</scope>
    <source>
        <strain evidence="1">Whitten #5841</strain>
        <tissue evidence="1">Leaf</tissue>
    </source>
</reference>
<dbReference type="EMBL" id="CM035421">
    <property type="protein sequence ID" value="KAH7387829.1"/>
    <property type="molecule type" value="Genomic_DNA"/>
</dbReference>
<keyword evidence="2" id="KW-1185">Reference proteome</keyword>
<name>A0A8T2T423_CERRI</name>
<organism evidence="1 2">
    <name type="scientific">Ceratopteris richardii</name>
    <name type="common">Triangle waterfern</name>
    <dbReference type="NCBI Taxonomy" id="49495"/>
    <lineage>
        <taxon>Eukaryota</taxon>
        <taxon>Viridiplantae</taxon>
        <taxon>Streptophyta</taxon>
        <taxon>Embryophyta</taxon>
        <taxon>Tracheophyta</taxon>
        <taxon>Polypodiopsida</taxon>
        <taxon>Polypodiidae</taxon>
        <taxon>Polypodiales</taxon>
        <taxon>Pteridineae</taxon>
        <taxon>Pteridaceae</taxon>
        <taxon>Parkerioideae</taxon>
        <taxon>Ceratopteris</taxon>
    </lineage>
</organism>
<evidence type="ECO:0000313" key="1">
    <source>
        <dbReference type="EMBL" id="KAH7387829.1"/>
    </source>
</evidence>
<comment type="caution">
    <text evidence="1">The sequence shown here is derived from an EMBL/GenBank/DDBJ whole genome shotgun (WGS) entry which is preliminary data.</text>
</comment>
<proteinExistence type="predicted"/>
<dbReference type="Proteomes" id="UP000825935">
    <property type="component" value="Chromosome 16"/>
</dbReference>
<gene>
    <name evidence="1" type="ORF">KP509_16G043800</name>
</gene>
<accession>A0A8T2T423</accession>